<keyword evidence="1" id="KW-1133">Transmembrane helix</keyword>
<keyword evidence="1" id="KW-0472">Membrane</keyword>
<feature type="domain" description="DUF305" evidence="2">
    <location>
        <begin position="55"/>
        <end position="222"/>
    </location>
</feature>
<accession>A0A7Z1AWK5</accession>
<dbReference type="RefSeq" id="WP_075135375.1">
    <property type="nucleotide sequence ID" value="NZ_MSIF01000013.1"/>
</dbReference>
<evidence type="ECO:0000256" key="1">
    <source>
        <dbReference type="SAM" id="Phobius"/>
    </source>
</evidence>
<dbReference type="EMBL" id="MSIF01000013">
    <property type="protein sequence ID" value="OLF08072.1"/>
    <property type="molecule type" value="Genomic_DNA"/>
</dbReference>
<evidence type="ECO:0000313" key="4">
    <source>
        <dbReference type="Proteomes" id="UP000185696"/>
    </source>
</evidence>
<organism evidence="3 4">
    <name type="scientific">Actinophytocola xinjiangensis</name>
    <dbReference type="NCBI Taxonomy" id="485602"/>
    <lineage>
        <taxon>Bacteria</taxon>
        <taxon>Bacillati</taxon>
        <taxon>Actinomycetota</taxon>
        <taxon>Actinomycetes</taxon>
        <taxon>Pseudonocardiales</taxon>
        <taxon>Pseudonocardiaceae</taxon>
    </lineage>
</organism>
<dbReference type="PANTHER" id="PTHR36933:SF1">
    <property type="entry name" value="SLL0788 PROTEIN"/>
    <property type="match status" value="1"/>
</dbReference>
<sequence length="233" mass="24942">MTDTDTDASPPTSNSSRVLIIVAAMVAVLLVGAAGGMLLAMSRSNDVTPGPDSVDVGFAQDMRVHHLQAVTMAGIERDRTDDGELRRLAFDIESTQLAQASEMAGWLTVWGRQSLPDPGAGHMEWMSQGGTHEHTDALGQTTTGAVDRMPGMATSQELDQLRAATGRELDVLFLQLMLRHHQGGLQMAEYGAQHASAGYVRNLAKKIVSSQVSEVNLLTDMLTRRGAQPLPPA</sequence>
<protein>
    <recommendedName>
        <fullName evidence="2">DUF305 domain-containing protein</fullName>
    </recommendedName>
</protein>
<evidence type="ECO:0000313" key="3">
    <source>
        <dbReference type="EMBL" id="OLF08072.1"/>
    </source>
</evidence>
<dbReference type="AlphaFoldDB" id="A0A7Z1AWK5"/>
<dbReference type="Gene3D" id="1.20.1260.10">
    <property type="match status" value="1"/>
</dbReference>
<dbReference type="InterPro" id="IPR005183">
    <property type="entry name" value="DUF305_CopM-like"/>
</dbReference>
<feature type="transmembrane region" description="Helical" evidence="1">
    <location>
        <begin position="18"/>
        <end position="40"/>
    </location>
</feature>
<gene>
    <name evidence="3" type="ORF">BLA60_24710</name>
</gene>
<reference evidence="3 4" key="1">
    <citation type="submission" date="2016-12" db="EMBL/GenBank/DDBJ databases">
        <title>The draft genome sequence of Actinophytocola xinjiangensis.</title>
        <authorList>
            <person name="Wang W."/>
            <person name="Yuan L."/>
        </authorList>
    </citation>
    <scope>NUCLEOTIDE SEQUENCE [LARGE SCALE GENOMIC DNA]</scope>
    <source>
        <strain evidence="3 4">CGMCC 4.4663</strain>
    </source>
</reference>
<proteinExistence type="predicted"/>
<keyword evidence="1" id="KW-0812">Transmembrane</keyword>
<dbReference type="Proteomes" id="UP000185696">
    <property type="component" value="Unassembled WGS sequence"/>
</dbReference>
<dbReference type="InterPro" id="IPR012347">
    <property type="entry name" value="Ferritin-like"/>
</dbReference>
<keyword evidence="4" id="KW-1185">Reference proteome</keyword>
<name>A0A7Z1AWK5_9PSEU</name>
<comment type="caution">
    <text evidence="3">The sequence shown here is derived from an EMBL/GenBank/DDBJ whole genome shotgun (WGS) entry which is preliminary data.</text>
</comment>
<evidence type="ECO:0000259" key="2">
    <source>
        <dbReference type="Pfam" id="PF03713"/>
    </source>
</evidence>
<dbReference type="PANTHER" id="PTHR36933">
    <property type="entry name" value="SLL0788 PROTEIN"/>
    <property type="match status" value="1"/>
</dbReference>
<dbReference type="Pfam" id="PF03713">
    <property type="entry name" value="DUF305"/>
    <property type="match status" value="1"/>
</dbReference>